<reference evidence="2" key="1">
    <citation type="submission" date="2021-02" db="EMBL/GenBank/DDBJ databases">
        <authorList>
            <person name="Palmer J.M."/>
        </authorList>
    </citation>
    <scope>NUCLEOTIDE SEQUENCE</scope>
    <source>
        <strain evidence="2">SCRP734</strain>
    </source>
</reference>
<organism evidence="2 3">
    <name type="scientific">Phytophthora pseudosyringae</name>
    <dbReference type="NCBI Taxonomy" id="221518"/>
    <lineage>
        <taxon>Eukaryota</taxon>
        <taxon>Sar</taxon>
        <taxon>Stramenopiles</taxon>
        <taxon>Oomycota</taxon>
        <taxon>Peronosporomycetes</taxon>
        <taxon>Peronosporales</taxon>
        <taxon>Peronosporaceae</taxon>
        <taxon>Phytophthora</taxon>
    </lineage>
</organism>
<evidence type="ECO:0000313" key="3">
    <source>
        <dbReference type="Proteomes" id="UP000694044"/>
    </source>
</evidence>
<gene>
    <name evidence="2" type="ORF">PHYPSEUDO_001115</name>
</gene>
<proteinExistence type="predicted"/>
<evidence type="ECO:0000256" key="1">
    <source>
        <dbReference type="SAM" id="MobiDB-lite"/>
    </source>
</evidence>
<keyword evidence="3" id="KW-1185">Reference proteome</keyword>
<protein>
    <submittedName>
        <fullName evidence="2">Uncharacterized protein</fullName>
    </submittedName>
</protein>
<comment type="caution">
    <text evidence="2">The sequence shown here is derived from an EMBL/GenBank/DDBJ whole genome shotgun (WGS) entry which is preliminary data.</text>
</comment>
<dbReference type="Proteomes" id="UP000694044">
    <property type="component" value="Unassembled WGS sequence"/>
</dbReference>
<feature type="region of interest" description="Disordered" evidence="1">
    <location>
        <begin position="79"/>
        <end position="123"/>
    </location>
</feature>
<accession>A0A8T1VWC6</accession>
<sequence length="123" mass="13080">MVDSVVLVRSEEPRTEMVARTNMTDDGEQLEMAGTGHMSLATQAYNTQGETKGNVGDESLGAAPLSEMNEYAVVEAQSADATVSSGGTAASARRNGRGLPQRRTTATNEERRPTRSWSSSGSR</sequence>
<name>A0A8T1VWC6_9STRA</name>
<feature type="compositionally biased region" description="Low complexity" evidence="1">
    <location>
        <begin position="79"/>
        <end position="93"/>
    </location>
</feature>
<evidence type="ECO:0000313" key="2">
    <source>
        <dbReference type="EMBL" id="KAG7385762.1"/>
    </source>
</evidence>
<dbReference type="EMBL" id="JAGDFM010000115">
    <property type="protein sequence ID" value="KAG7385762.1"/>
    <property type="molecule type" value="Genomic_DNA"/>
</dbReference>
<dbReference type="AlphaFoldDB" id="A0A8T1VWC6"/>